<proteinExistence type="predicted"/>
<evidence type="ECO:0000259" key="1">
    <source>
        <dbReference type="Pfam" id="PF07848"/>
    </source>
</evidence>
<dbReference type="GO" id="GO:0006351">
    <property type="term" value="P:DNA-templated transcription"/>
    <property type="evidence" value="ECO:0007669"/>
    <property type="project" value="InterPro"/>
</dbReference>
<dbReference type="Pfam" id="PF08223">
    <property type="entry name" value="PaaX_C"/>
    <property type="match status" value="1"/>
</dbReference>
<dbReference type="InterPro" id="IPR036388">
    <property type="entry name" value="WH-like_DNA-bd_sf"/>
</dbReference>
<dbReference type="PIRSF" id="PIRSF020623">
    <property type="entry name" value="PaaX"/>
    <property type="match status" value="1"/>
</dbReference>
<dbReference type="Gene3D" id="1.20.58.1460">
    <property type="match status" value="1"/>
</dbReference>
<name>A0A1B9AYY6_9BACI</name>
<dbReference type="RefSeq" id="WP_049666767.1">
    <property type="nucleotide sequence ID" value="NZ_MAYT01000012.1"/>
</dbReference>
<dbReference type="Gene3D" id="1.10.10.10">
    <property type="entry name" value="Winged helix-like DNA-binding domain superfamily/Winged helix DNA-binding domain"/>
    <property type="match status" value="1"/>
</dbReference>
<comment type="caution">
    <text evidence="4">The sequence shown here is derived from an EMBL/GenBank/DDBJ whole genome shotgun (WGS) entry which is preliminary data.</text>
</comment>
<dbReference type="Proteomes" id="UP000092578">
    <property type="component" value="Unassembled WGS sequence"/>
</dbReference>
<evidence type="ECO:0000313" key="4">
    <source>
        <dbReference type="EMBL" id="OCA89167.1"/>
    </source>
</evidence>
<evidence type="ECO:0000259" key="2">
    <source>
        <dbReference type="Pfam" id="PF08223"/>
    </source>
</evidence>
<evidence type="ECO:0000259" key="3">
    <source>
        <dbReference type="Pfam" id="PF20803"/>
    </source>
</evidence>
<dbReference type="Pfam" id="PF07848">
    <property type="entry name" value="PaaX"/>
    <property type="match status" value="1"/>
</dbReference>
<dbReference type="Gene3D" id="3.30.70.2650">
    <property type="match status" value="1"/>
</dbReference>
<dbReference type="NCBIfam" id="TIGR02277">
    <property type="entry name" value="PaaX_trns_reg"/>
    <property type="match status" value="1"/>
</dbReference>
<dbReference type="PANTHER" id="PTHR30319">
    <property type="entry name" value="PHENYLACETIC ACID REGULATOR-RELATED TRANSCRIPTIONAL REPRESSOR"/>
    <property type="match status" value="1"/>
</dbReference>
<dbReference type="InterPro" id="IPR048846">
    <property type="entry name" value="PaaX-like_central"/>
</dbReference>
<keyword evidence="5" id="KW-1185">Reference proteome</keyword>
<dbReference type="InterPro" id="IPR013225">
    <property type="entry name" value="PaaX_C"/>
</dbReference>
<gene>
    <name evidence="4" type="ORF">A8F95_06180</name>
</gene>
<reference evidence="5" key="1">
    <citation type="submission" date="2016-05" db="EMBL/GenBank/DDBJ databases">
        <authorList>
            <person name="Liu B."/>
            <person name="Wang J."/>
            <person name="Zhu Y."/>
            <person name="Liu G."/>
            <person name="Chen Q."/>
            <person name="Chen Z."/>
            <person name="Lan J."/>
            <person name="Che J."/>
            <person name="Ge C."/>
            <person name="Shi H."/>
            <person name="Pan Z."/>
            <person name="Liu X."/>
        </authorList>
    </citation>
    <scope>NUCLEOTIDE SEQUENCE [LARGE SCALE GENOMIC DNA]</scope>
    <source>
        <strain evidence="5">FJAT-27215</strain>
    </source>
</reference>
<protein>
    <submittedName>
        <fullName evidence="4">Phenylacetic acid degradation operon negative regulatory protein PaaX</fullName>
    </submittedName>
</protein>
<dbReference type="InterPro" id="IPR036390">
    <property type="entry name" value="WH_DNA-bd_sf"/>
</dbReference>
<dbReference type="EMBL" id="MAYT01000012">
    <property type="protein sequence ID" value="OCA89167.1"/>
    <property type="molecule type" value="Genomic_DNA"/>
</dbReference>
<dbReference type="Pfam" id="PF20803">
    <property type="entry name" value="PaaX_M"/>
    <property type="match status" value="1"/>
</dbReference>
<accession>A0A1B9AYY6</accession>
<dbReference type="InterPro" id="IPR012906">
    <property type="entry name" value="PaaX-like_N"/>
</dbReference>
<feature type="domain" description="Transcriptional repressor PaaX-like N-terminal" evidence="1">
    <location>
        <begin position="4"/>
        <end position="71"/>
    </location>
</feature>
<feature type="domain" description="Transcriptional repressor PaaX-like central Cas2-like" evidence="3">
    <location>
        <begin position="89"/>
        <end position="170"/>
    </location>
</feature>
<dbReference type="SUPFAM" id="SSF46785">
    <property type="entry name" value="Winged helix' DNA-binding domain"/>
    <property type="match status" value="1"/>
</dbReference>
<dbReference type="PANTHER" id="PTHR30319:SF1">
    <property type="entry name" value="TRANSCRIPTIONAL REPRESSOR PAAX"/>
    <property type="match status" value="1"/>
</dbReference>
<feature type="domain" description="Transcriptional repressor PaaX-like C-terminal" evidence="2">
    <location>
        <begin position="174"/>
        <end position="266"/>
    </location>
</feature>
<dbReference type="AlphaFoldDB" id="A0A1B9AYY6"/>
<dbReference type="InterPro" id="IPR011965">
    <property type="entry name" value="PaaX_trns_reg"/>
</dbReference>
<evidence type="ECO:0000313" key="5">
    <source>
        <dbReference type="Proteomes" id="UP000092578"/>
    </source>
</evidence>
<organism evidence="4 5">
    <name type="scientific">Pseudobacillus wudalianchiensis</name>
    <dbReference type="NCBI Taxonomy" id="1743143"/>
    <lineage>
        <taxon>Bacteria</taxon>
        <taxon>Bacillati</taxon>
        <taxon>Bacillota</taxon>
        <taxon>Bacilli</taxon>
        <taxon>Bacillales</taxon>
        <taxon>Bacillaceae</taxon>
        <taxon>Pseudobacillus</taxon>
    </lineage>
</organism>
<sequence length="298" mass="35312">MANTQSMIFTIYGDYIRHYGNKIWIGSLIRVLKEFGHNEQSVRVAVSRMVKQGWIQSEKKGNKSYYFLTPRGEVRMEEAARRIFKLQAHDWDGKWRMLMYTIPEEKRQIRDELRKELLWSGFGSFSNGCWISPNNLEKEVKMLVEKYDISEYVDLFVADYKGPQEDRALVEKSWPLDEIEGKYEEFISTYSKRYIIHQSAMASGQMTDAECFVERTNLVHEYRKFLFTDPGLPKELLPSMWNGDHAALLFAQYYKLLAEPASRFFEEVFREDNDMRRKDKSYDAADHPYIVNQSAYQK</sequence>